<feature type="region of interest" description="Disordered" evidence="1">
    <location>
        <begin position="185"/>
        <end position="204"/>
    </location>
</feature>
<evidence type="ECO:0000256" key="1">
    <source>
        <dbReference type="SAM" id="MobiDB-lite"/>
    </source>
</evidence>
<comment type="caution">
    <text evidence="2">The sequence shown here is derived from an EMBL/GenBank/DDBJ whole genome shotgun (WGS) entry which is preliminary data.</text>
</comment>
<reference evidence="2 3" key="1">
    <citation type="submission" date="2019-03" db="EMBL/GenBank/DDBJ databases">
        <title>First draft genome of Liparis tanakae, snailfish: a comprehensive survey of snailfish specific genes.</title>
        <authorList>
            <person name="Kim W."/>
            <person name="Song I."/>
            <person name="Jeong J.-H."/>
            <person name="Kim D."/>
            <person name="Kim S."/>
            <person name="Ryu S."/>
            <person name="Song J.Y."/>
            <person name="Lee S.K."/>
        </authorList>
    </citation>
    <scope>NUCLEOTIDE SEQUENCE [LARGE SCALE GENOMIC DNA]</scope>
    <source>
        <tissue evidence="2">Muscle</tissue>
    </source>
</reference>
<dbReference type="EMBL" id="SRLO01000055">
    <property type="protein sequence ID" value="TNN80411.1"/>
    <property type="molecule type" value="Genomic_DNA"/>
</dbReference>
<gene>
    <name evidence="2" type="ORF">EYF80_009435</name>
</gene>
<sequence>MHSICINTGCKGPNTTTGTRATPVLQITLKPSPTQSQLLPLLRPRVEQHRPPSQPGLHPSLRNHVLGPVAGPLRVHRPQLLVAPSYAVQTPQLVAQALALLRQDENLSDRRAAHGTRRAAVSGEVEPGQRGVGLGVLSAHGPLVHSEEHTWNHTDRRLDNSSHVETQLWLSQGRRLEEVVDLEEVEEEEEVTGGTLRTSRLTSF</sequence>
<evidence type="ECO:0000313" key="2">
    <source>
        <dbReference type="EMBL" id="TNN80411.1"/>
    </source>
</evidence>
<accession>A0A4Z2IRE9</accession>
<evidence type="ECO:0000313" key="3">
    <source>
        <dbReference type="Proteomes" id="UP000314294"/>
    </source>
</evidence>
<protein>
    <submittedName>
        <fullName evidence="2">Uncharacterized protein</fullName>
    </submittedName>
</protein>
<organism evidence="2 3">
    <name type="scientific">Liparis tanakae</name>
    <name type="common">Tanaka's snailfish</name>
    <dbReference type="NCBI Taxonomy" id="230148"/>
    <lineage>
        <taxon>Eukaryota</taxon>
        <taxon>Metazoa</taxon>
        <taxon>Chordata</taxon>
        <taxon>Craniata</taxon>
        <taxon>Vertebrata</taxon>
        <taxon>Euteleostomi</taxon>
        <taxon>Actinopterygii</taxon>
        <taxon>Neopterygii</taxon>
        <taxon>Teleostei</taxon>
        <taxon>Neoteleostei</taxon>
        <taxon>Acanthomorphata</taxon>
        <taxon>Eupercaria</taxon>
        <taxon>Perciformes</taxon>
        <taxon>Cottioidei</taxon>
        <taxon>Cottales</taxon>
        <taxon>Liparidae</taxon>
        <taxon>Liparis</taxon>
    </lineage>
</organism>
<dbReference type="AlphaFoldDB" id="A0A4Z2IRE9"/>
<proteinExistence type="predicted"/>
<keyword evidence="3" id="KW-1185">Reference proteome</keyword>
<dbReference type="Proteomes" id="UP000314294">
    <property type="component" value="Unassembled WGS sequence"/>
</dbReference>
<name>A0A4Z2IRE9_9TELE</name>
<dbReference type="OrthoDB" id="198816at2759"/>